<dbReference type="Proteomes" id="UP000298663">
    <property type="component" value="Unassembled WGS sequence"/>
</dbReference>
<dbReference type="InterPro" id="IPR006150">
    <property type="entry name" value="Cys_repeat_1"/>
</dbReference>
<evidence type="ECO:0000313" key="3">
    <source>
        <dbReference type="EMBL" id="TKR80003.1"/>
    </source>
</evidence>
<proteinExistence type="predicted"/>
<evidence type="ECO:0000256" key="1">
    <source>
        <dbReference type="SAM" id="MobiDB-lite"/>
    </source>
</evidence>
<dbReference type="SMART" id="SM00289">
    <property type="entry name" value="WR1"/>
    <property type="match status" value="2"/>
</dbReference>
<protein>
    <submittedName>
        <fullName evidence="3">Uncharacterized protein</fullName>
    </submittedName>
</protein>
<dbReference type="EMBL" id="AZBU02000004">
    <property type="protein sequence ID" value="TKR80003.1"/>
    <property type="molecule type" value="Genomic_DNA"/>
</dbReference>
<reference evidence="3 4" key="1">
    <citation type="journal article" date="2015" name="Genome Biol.">
        <title>Comparative genomics of Steinernema reveals deeply conserved gene regulatory networks.</title>
        <authorList>
            <person name="Dillman A.R."/>
            <person name="Macchietto M."/>
            <person name="Porter C.F."/>
            <person name="Rogers A."/>
            <person name="Williams B."/>
            <person name="Antoshechkin I."/>
            <person name="Lee M.M."/>
            <person name="Goodwin Z."/>
            <person name="Lu X."/>
            <person name="Lewis E.E."/>
            <person name="Goodrich-Blair H."/>
            <person name="Stock S.P."/>
            <person name="Adams B.J."/>
            <person name="Sternberg P.W."/>
            <person name="Mortazavi A."/>
        </authorList>
    </citation>
    <scope>NUCLEOTIDE SEQUENCE [LARGE SCALE GENOMIC DNA]</scope>
    <source>
        <strain evidence="3 4">ALL</strain>
    </source>
</reference>
<dbReference type="AlphaFoldDB" id="A0A4U5NC01"/>
<reference evidence="3 4" key="2">
    <citation type="journal article" date="2019" name="G3 (Bethesda)">
        <title>Hybrid Assembly of the Genome of the Entomopathogenic Nematode Steinernema carpocapsae Identifies the X-Chromosome.</title>
        <authorList>
            <person name="Serra L."/>
            <person name="Macchietto M."/>
            <person name="Macias-Munoz A."/>
            <person name="McGill C.J."/>
            <person name="Rodriguez I.M."/>
            <person name="Rodriguez B."/>
            <person name="Murad R."/>
            <person name="Mortazavi A."/>
        </authorList>
    </citation>
    <scope>NUCLEOTIDE SEQUENCE [LARGE SCALE GENOMIC DNA]</scope>
    <source>
        <strain evidence="3 4">ALL</strain>
    </source>
</reference>
<keyword evidence="4" id="KW-1185">Reference proteome</keyword>
<feature type="signal peptide" evidence="2">
    <location>
        <begin position="1"/>
        <end position="18"/>
    </location>
</feature>
<organism evidence="3 4">
    <name type="scientific">Steinernema carpocapsae</name>
    <name type="common">Entomopathogenic nematode</name>
    <dbReference type="NCBI Taxonomy" id="34508"/>
    <lineage>
        <taxon>Eukaryota</taxon>
        <taxon>Metazoa</taxon>
        <taxon>Ecdysozoa</taxon>
        <taxon>Nematoda</taxon>
        <taxon>Chromadorea</taxon>
        <taxon>Rhabditida</taxon>
        <taxon>Tylenchina</taxon>
        <taxon>Panagrolaimomorpha</taxon>
        <taxon>Strongyloidoidea</taxon>
        <taxon>Steinernematidae</taxon>
        <taxon>Steinernema</taxon>
    </lineage>
</organism>
<gene>
    <name evidence="3" type="ORF">L596_014143</name>
</gene>
<comment type="caution">
    <text evidence="3">The sequence shown here is derived from an EMBL/GenBank/DDBJ whole genome shotgun (WGS) entry which is preliminary data.</text>
</comment>
<feature type="region of interest" description="Disordered" evidence="1">
    <location>
        <begin position="301"/>
        <end position="336"/>
    </location>
</feature>
<keyword evidence="2" id="KW-0732">Signal</keyword>
<evidence type="ECO:0000256" key="2">
    <source>
        <dbReference type="SAM" id="SignalP"/>
    </source>
</evidence>
<accession>A0A4U5NC01</accession>
<evidence type="ECO:0000313" key="4">
    <source>
        <dbReference type="Proteomes" id="UP000298663"/>
    </source>
</evidence>
<dbReference type="OrthoDB" id="5786500at2759"/>
<feature type="compositionally biased region" description="Polar residues" evidence="1">
    <location>
        <begin position="310"/>
        <end position="336"/>
    </location>
</feature>
<feature type="chain" id="PRO_5020733792" evidence="2">
    <location>
        <begin position="19"/>
        <end position="336"/>
    </location>
</feature>
<sequence length="336" mass="37741">MQLLKLIFLSLGILQILAAKPKPRVGEVIDEEVEENFGSDEDEEDVCPFPWQTHEQNILPTFAMCGEFDQDGVRCSPQDPIECTGRNPVCVMSKKTKSYRCCSDFPQDLSNPPGNPEQVKPICPYGASSYNIPSVLLCDPSDKSPCPDGYSCEEAVNSQMLTTYNMHLCCKSTTMDSFENVFYETKVGINKVSANFSMPVFYVTSLSPSLVPLAPAFGVDRVILNEYAPSKNPLPEVRTGDHFSMLPYRFREPVYLKKVVLLQDQFPGYFHHILVIFNPHGNPEAMNFYYNRPSSLSRGWNSRFPRGTKAPTSERLTASSRPQTTRLAQNKSGNFT</sequence>
<name>A0A4U5NC01_STECR</name>